<keyword evidence="4" id="KW-0274">FAD</keyword>
<evidence type="ECO:0000256" key="5">
    <source>
        <dbReference type="ARBA" id="ARBA00023002"/>
    </source>
</evidence>
<evidence type="ECO:0000256" key="7">
    <source>
        <dbReference type="ARBA" id="ARBA00047599"/>
    </source>
</evidence>
<dbReference type="EMBL" id="QPKB01000007">
    <property type="protein sequence ID" value="RWR88075.1"/>
    <property type="molecule type" value="Genomic_DNA"/>
</dbReference>
<dbReference type="Gene3D" id="3.50.50.100">
    <property type="match status" value="2"/>
</dbReference>
<dbReference type="OrthoDB" id="3244603at2759"/>
<gene>
    <name evidence="9" type="ORF">CKAN_01705700</name>
</gene>
<dbReference type="EC" id="1.6.5.9" evidence="2"/>
<dbReference type="PANTHER" id="PTHR43706:SF47">
    <property type="entry name" value="EXTERNAL NADH-UBIQUINONE OXIDOREDUCTASE 1, MITOCHONDRIAL-RELATED"/>
    <property type="match status" value="1"/>
</dbReference>
<comment type="catalytic activity">
    <reaction evidence="7">
        <text>a quinone + NADH + H(+) = a quinol + NAD(+)</text>
        <dbReference type="Rhea" id="RHEA:46160"/>
        <dbReference type="ChEBI" id="CHEBI:15378"/>
        <dbReference type="ChEBI" id="CHEBI:24646"/>
        <dbReference type="ChEBI" id="CHEBI:57540"/>
        <dbReference type="ChEBI" id="CHEBI:57945"/>
        <dbReference type="ChEBI" id="CHEBI:132124"/>
        <dbReference type="EC" id="1.6.5.9"/>
    </reaction>
</comment>
<evidence type="ECO:0000313" key="10">
    <source>
        <dbReference type="Proteomes" id="UP000283530"/>
    </source>
</evidence>
<protein>
    <recommendedName>
        <fullName evidence="2">NADH:ubiquinone reductase (non-electrogenic)</fullName>
        <ecNumber evidence="2">1.6.5.9</ecNumber>
    </recommendedName>
</protein>
<evidence type="ECO:0000313" key="9">
    <source>
        <dbReference type="EMBL" id="RWR88075.1"/>
    </source>
</evidence>
<comment type="similarity">
    <text evidence="1">Belongs to the NADH dehydrogenase family.</text>
</comment>
<evidence type="ECO:0000256" key="6">
    <source>
        <dbReference type="ARBA" id="ARBA00023027"/>
    </source>
</evidence>
<keyword evidence="6" id="KW-0520">NAD</keyword>
<keyword evidence="9" id="KW-0830">Ubiquinone</keyword>
<dbReference type="STRING" id="337451.A0A443PBC0"/>
<dbReference type="PANTHER" id="PTHR43706">
    <property type="entry name" value="NADH DEHYDROGENASE"/>
    <property type="match status" value="1"/>
</dbReference>
<dbReference type="AlphaFoldDB" id="A0A443PBC0"/>
<keyword evidence="10" id="KW-1185">Reference proteome</keyword>
<dbReference type="GO" id="GO:0050136">
    <property type="term" value="F:NADH dehydrogenase (quinone) (non-electrogenic) activity"/>
    <property type="evidence" value="ECO:0007669"/>
    <property type="project" value="UniProtKB-EC"/>
</dbReference>
<sequence>MRVFSFLDRSVRTFYQSPAISKLLLLLTARSRSVLEAFFCEIFEANDSAFEVVEFLLRTQTQKANGVEKVVKHLKKQRVVVLGTGWAGTSFLKNLDSSMYDVQKSEEIQFFEAECVKIDAANKKVAVAPIMISEMQTYFCAGNREDAQKIRRSVVDCFERANLPNLNEEEKKTNLHFLIVGGGPNWCGICCRVA</sequence>
<reference evidence="9 10" key="1">
    <citation type="journal article" date="2019" name="Nat. Plants">
        <title>Stout camphor tree genome fills gaps in understanding of flowering plant genome evolution.</title>
        <authorList>
            <person name="Chaw S.M."/>
            <person name="Liu Y.C."/>
            <person name="Wu Y.W."/>
            <person name="Wang H.Y."/>
            <person name="Lin C.I."/>
            <person name="Wu C.S."/>
            <person name="Ke H.M."/>
            <person name="Chang L.Y."/>
            <person name="Hsu C.Y."/>
            <person name="Yang H.T."/>
            <person name="Sudianto E."/>
            <person name="Hsu M.H."/>
            <person name="Wu K.P."/>
            <person name="Wang L.N."/>
            <person name="Leebens-Mack J.H."/>
            <person name="Tsai I.J."/>
        </authorList>
    </citation>
    <scope>NUCLEOTIDE SEQUENCE [LARGE SCALE GENOMIC DNA]</scope>
    <source>
        <strain evidence="10">cv. Chaw 1501</strain>
        <tissue evidence="9">Young leaves</tissue>
    </source>
</reference>
<dbReference type="GO" id="GO:0005739">
    <property type="term" value="C:mitochondrion"/>
    <property type="evidence" value="ECO:0007669"/>
    <property type="project" value="TreeGrafter"/>
</dbReference>
<name>A0A443PBC0_9MAGN</name>
<evidence type="ECO:0000256" key="4">
    <source>
        <dbReference type="ARBA" id="ARBA00022827"/>
    </source>
</evidence>
<keyword evidence="5" id="KW-0560">Oxidoreductase</keyword>
<dbReference type="InterPro" id="IPR045024">
    <property type="entry name" value="NDH-2"/>
</dbReference>
<evidence type="ECO:0000256" key="1">
    <source>
        <dbReference type="ARBA" id="ARBA00005272"/>
    </source>
</evidence>
<comment type="caution">
    <text evidence="9">The sequence shown here is derived from an EMBL/GenBank/DDBJ whole genome shotgun (WGS) entry which is preliminary data.</text>
</comment>
<evidence type="ECO:0000256" key="2">
    <source>
        <dbReference type="ARBA" id="ARBA00012637"/>
    </source>
</evidence>
<accession>A0A443PBC0</accession>
<comment type="catalytic activity">
    <reaction evidence="8">
        <text>a ubiquinone + NADH + H(+) = a ubiquinol + NAD(+)</text>
        <dbReference type="Rhea" id="RHEA:23152"/>
        <dbReference type="Rhea" id="RHEA-COMP:9565"/>
        <dbReference type="Rhea" id="RHEA-COMP:9566"/>
        <dbReference type="ChEBI" id="CHEBI:15378"/>
        <dbReference type="ChEBI" id="CHEBI:16389"/>
        <dbReference type="ChEBI" id="CHEBI:17976"/>
        <dbReference type="ChEBI" id="CHEBI:57540"/>
        <dbReference type="ChEBI" id="CHEBI:57945"/>
    </reaction>
</comment>
<organism evidence="9 10">
    <name type="scientific">Cinnamomum micranthum f. kanehirae</name>
    <dbReference type="NCBI Taxonomy" id="337451"/>
    <lineage>
        <taxon>Eukaryota</taxon>
        <taxon>Viridiplantae</taxon>
        <taxon>Streptophyta</taxon>
        <taxon>Embryophyta</taxon>
        <taxon>Tracheophyta</taxon>
        <taxon>Spermatophyta</taxon>
        <taxon>Magnoliopsida</taxon>
        <taxon>Magnoliidae</taxon>
        <taxon>Laurales</taxon>
        <taxon>Lauraceae</taxon>
        <taxon>Cinnamomum</taxon>
    </lineage>
</organism>
<dbReference type="Proteomes" id="UP000283530">
    <property type="component" value="Unassembled WGS sequence"/>
</dbReference>
<evidence type="ECO:0000256" key="8">
    <source>
        <dbReference type="ARBA" id="ARBA00049010"/>
    </source>
</evidence>
<proteinExistence type="inferred from homology"/>
<keyword evidence="3" id="KW-0285">Flavoprotein</keyword>
<evidence type="ECO:0000256" key="3">
    <source>
        <dbReference type="ARBA" id="ARBA00022630"/>
    </source>
</evidence>